<evidence type="ECO:0000313" key="1">
    <source>
        <dbReference type="EMBL" id="KAL3965690.1"/>
    </source>
</evidence>
<gene>
    <name evidence="1" type="ORF">ACCO45_002694</name>
</gene>
<keyword evidence="2" id="KW-1185">Reference proteome</keyword>
<name>A0ACC4ECE5_PURLI</name>
<protein>
    <submittedName>
        <fullName evidence="1">Uncharacterized protein</fullName>
    </submittedName>
</protein>
<accession>A0ACC4ECE5</accession>
<proteinExistence type="predicted"/>
<dbReference type="Proteomes" id="UP001638806">
    <property type="component" value="Unassembled WGS sequence"/>
</dbReference>
<organism evidence="1 2">
    <name type="scientific">Purpureocillium lilacinum</name>
    <name type="common">Paecilomyces lilacinus</name>
    <dbReference type="NCBI Taxonomy" id="33203"/>
    <lineage>
        <taxon>Eukaryota</taxon>
        <taxon>Fungi</taxon>
        <taxon>Dikarya</taxon>
        <taxon>Ascomycota</taxon>
        <taxon>Pezizomycotina</taxon>
        <taxon>Sordariomycetes</taxon>
        <taxon>Hypocreomycetidae</taxon>
        <taxon>Hypocreales</taxon>
        <taxon>Ophiocordycipitaceae</taxon>
        <taxon>Purpureocillium</taxon>
    </lineage>
</organism>
<sequence length="388" mass="42805">MPRRKNQSSASLGIRLDNPCHHFTPGDDVTGHVYRRDHAVGTNAHVTIMFTGEVWNEEDRTEHRGNIHSNNAWGITRTGIHRSVNTLFQTAQTLYSGSVCMPAGRREQKWPFAFTIPTRANGPLTGRRGFTAPTALKGQKQPPPAELCTRRRRLRRGRGRVTFESNGKSYRHQALLLLNIVPYLARLPLADHKLKTWLVRPNKVPSLACKVEVQAPGVIQLENHHPIPFRVCVVPVMGPDSGSSTQLGSVPQRAKLTRIRISVYSVTSIKVSDRDDSGTLAATVIIDLPVIEHMVGKFSSDTSDKSSAIEIPCGQDVVAMDIGTLIGLKIGHRGVLATVYPTIATWYLALKHKLAWEIALEICGEKFDIGATDDVVILPPPRLQQGLS</sequence>
<dbReference type="EMBL" id="JBGNUJ010000002">
    <property type="protein sequence ID" value="KAL3965690.1"/>
    <property type="molecule type" value="Genomic_DNA"/>
</dbReference>
<comment type="caution">
    <text evidence="1">The sequence shown here is derived from an EMBL/GenBank/DDBJ whole genome shotgun (WGS) entry which is preliminary data.</text>
</comment>
<reference evidence="1" key="1">
    <citation type="submission" date="2024-12" db="EMBL/GenBank/DDBJ databases">
        <title>Comparative genomics and development of molecular markers within Purpureocillium lilacinum and among Purpureocillium species.</title>
        <authorList>
            <person name="Yeh Z.-Y."/>
            <person name="Ni N.-T."/>
            <person name="Lo P.-H."/>
            <person name="Mushyakhwo K."/>
            <person name="Lin C.-F."/>
            <person name="Nai Y.-S."/>
        </authorList>
    </citation>
    <scope>NUCLEOTIDE SEQUENCE</scope>
    <source>
        <strain evidence="1">NCHU-NPUST-175</strain>
    </source>
</reference>
<evidence type="ECO:0000313" key="2">
    <source>
        <dbReference type="Proteomes" id="UP001638806"/>
    </source>
</evidence>